<dbReference type="Proteomes" id="UP001203607">
    <property type="component" value="Unassembled WGS sequence"/>
</dbReference>
<dbReference type="SUPFAM" id="SSF55008">
    <property type="entry name" value="HMA, heavy metal-associated domain"/>
    <property type="match status" value="1"/>
</dbReference>
<keyword evidence="4" id="KW-1185">Reference proteome</keyword>
<evidence type="ECO:0000256" key="1">
    <source>
        <dbReference type="ARBA" id="ARBA00022723"/>
    </source>
</evidence>
<dbReference type="CDD" id="cd00371">
    <property type="entry name" value="HMA"/>
    <property type="match status" value="1"/>
</dbReference>
<gene>
    <name evidence="3" type="ORF">M3P19_10930</name>
</gene>
<organism evidence="3 4">
    <name type="scientific">Flagellimonas spongiicola</name>
    <dbReference type="NCBI Taxonomy" id="2942208"/>
    <lineage>
        <taxon>Bacteria</taxon>
        <taxon>Pseudomonadati</taxon>
        <taxon>Bacteroidota</taxon>
        <taxon>Flavobacteriia</taxon>
        <taxon>Flavobacteriales</taxon>
        <taxon>Flavobacteriaceae</taxon>
        <taxon>Flagellimonas</taxon>
    </lineage>
</organism>
<keyword evidence="1" id="KW-0479">Metal-binding</keyword>
<dbReference type="Gene3D" id="3.30.70.100">
    <property type="match status" value="1"/>
</dbReference>
<dbReference type="InterPro" id="IPR017969">
    <property type="entry name" value="Heavy-metal-associated_CS"/>
</dbReference>
<evidence type="ECO:0000313" key="4">
    <source>
        <dbReference type="Proteomes" id="UP001203607"/>
    </source>
</evidence>
<dbReference type="EMBL" id="JAMFMA010000002">
    <property type="protein sequence ID" value="MCL6274528.1"/>
    <property type="molecule type" value="Genomic_DNA"/>
</dbReference>
<comment type="caution">
    <text evidence="3">The sequence shown here is derived from an EMBL/GenBank/DDBJ whole genome shotgun (WGS) entry which is preliminary data.</text>
</comment>
<dbReference type="Pfam" id="PF00403">
    <property type="entry name" value="HMA"/>
    <property type="match status" value="1"/>
</dbReference>
<name>A0ABT0PVP0_9FLAO</name>
<evidence type="ECO:0000313" key="3">
    <source>
        <dbReference type="EMBL" id="MCL6274528.1"/>
    </source>
</evidence>
<accession>A0ABT0PVP0</accession>
<evidence type="ECO:0000259" key="2">
    <source>
        <dbReference type="PROSITE" id="PS50846"/>
    </source>
</evidence>
<feature type="domain" description="HMA" evidence="2">
    <location>
        <begin position="1"/>
        <end position="66"/>
    </location>
</feature>
<dbReference type="PROSITE" id="PS50846">
    <property type="entry name" value="HMA_2"/>
    <property type="match status" value="1"/>
</dbReference>
<sequence length="89" mass="9655">MTTKIQVQNLKCGGCAHTIKTRLLELPGITHVEVDSELSEVELGYSEEQDMALVIAKLKTLGYPINDEENGVLTKAKSFVSCAVGRFGS</sequence>
<dbReference type="InterPro" id="IPR006121">
    <property type="entry name" value="HMA_dom"/>
</dbReference>
<proteinExistence type="predicted"/>
<dbReference type="PROSITE" id="PS01047">
    <property type="entry name" value="HMA_1"/>
    <property type="match status" value="1"/>
</dbReference>
<dbReference type="RefSeq" id="WP_249657705.1">
    <property type="nucleotide sequence ID" value="NZ_JAMFMA010000002.1"/>
</dbReference>
<dbReference type="InterPro" id="IPR036163">
    <property type="entry name" value="HMA_dom_sf"/>
</dbReference>
<protein>
    <submittedName>
        <fullName evidence="3">Heavy-metal-associated domain-containing protein</fullName>
    </submittedName>
</protein>
<reference evidence="3 4" key="1">
    <citation type="submission" date="2022-05" db="EMBL/GenBank/DDBJ databases">
        <authorList>
            <person name="Park J.-S."/>
        </authorList>
    </citation>
    <scope>NUCLEOTIDE SEQUENCE [LARGE SCALE GENOMIC DNA]</scope>
    <source>
        <strain evidence="3 4">2012CJ35-5</strain>
    </source>
</reference>